<dbReference type="SUPFAM" id="SSF51735">
    <property type="entry name" value="NAD(P)-binding Rossmann-fold domains"/>
    <property type="match status" value="2"/>
</dbReference>
<dbReference type="PANTHER" id="PTHR43318">
    <property type="entry name" value="UDP-N-ACETYLGLUCOSAMINE 4,6-DEHYDRATASE"/>
    <property type="match status" value="1"/>
</dbReference>
<keyword evidence="2" id="KW-0812">Transmembrane</keyword>
<feature type="transmembrane region" description="Helical" evidence="2">
    <location>
        <begin position="111"/>
        <end position="132"/>
    </location>
</feature>
<feature type="transmembrane region" description="Helical" evidence="2">
    <location>
        <begin position="47"/>
        <end position="70"/>
    </location>
</feature>
<accession>A0ABV7Y9N5</accession>
<reference evidence="5" key="1">
    <citation type="journal article" date="2019" name="Int. J. Syst. Evol. Microbiol.">
        <title>The Global Catalogue of Microorganisms (GCM) 10K type strain sequencing project: providing services to taxonomists for standard genome sequencing and annotation.</title>
        <authorList>
            <consortium name="The Broad Institute Genomics Platform"/>
            <consortium name="The Broad Institute Genome Sequencing Center for Infectious Disease"/>
            <person name="Wu L."/>
            <person name="Ma J."/>
        </authorList>
    </citation>
    <scope>NUCLEOTIDE SEQUENCE [LARGE SCALE GENOMIC DNA]</scope>
    <source>
        <strain evidence="5">CGMCC 4.7241</strain>
    </source>
</reference>
<keyword evidence="2" id="KW-0472">Membrane</keyword>
<feature type="transmembrane region" description="Helical" evidence="2">
    <location>
        <begin position="82"/>
        <end position="99"/>
    </location>
</feature>
<dbReference type="InterPro" id="IPR051203">
    <property type="entry name" value="Polysaccharide_Synthase-Rel"/>
</dbReference>
<dbReference type="PANTHER" id="PTHR43318:SF1">
    <property type="entry name" value="POLYSACCHARIDE BIOSYNTHESIS PROTEIN EPSC-RELATED"/>
    <property type="match status" value="1"/>
</dbReference>
<dbReference type="CDD" id="cd05237">
    <property type="entry name" value="UDP_invert_4-6DH_SDR_e"/>
    <property type="match status" value="1"/>
</dbReference>
<protein>
    <submittedName>
        <fullName evidence="4">Polysaccharide biosynthesis protein</fullName>
    </submittedName>
</protein>
<evidence type="ECO:0000256" key="2">
    <source>
        <dbReference type="SAM" id="Phobius"/>
    </source>
</evidence>
<evidence type="ECO:0000259" key="3">
    <source>
        <dbReference type="Pfam" id="PF02719"/>
    </source>
</evidence>
<proteinExistence type="inferred from homology"/>
<feature type="transmembrane region" description="Helical" evidence="2">
    <location>
        <begin position="12"/>
        <end position="35"/>
    </location>
</feature>
<name>A0ABV7Y9N5_9ACTN</name>
<sequence>MHGSGIAQSRPWYRVATAAGDALTWVISLAVTTVFRYDGQLDRVNTFGLVITIVVAASLQLILGFLAKLYQGGYRLGSFDEAVMVGAVSLVIGGTLLVLDLAVQPSRLVPLSVPFGGAMAAVLGQVVIRAVIRRYREGSSRPRGGVRTLVFGAGDGGEQLIRSMLTDSGSPYLPVGMLDDDPGKRHLRLSGVRMLGTRHDLEHVAKQTGAEVLVAAVPSGSAAMFRDLHHTASQAGLEVKVLPGLADLLAPSHVTIRDIRDIDVTDLLGRHQIDTDISAIAGYLTGKRVLVTGAGGSIGAELCRQIYRFNPAELMMLDRDESALHSVQLSIHGRALLDEGDVILADIRDREKIFSVFAERRPQVVFHAAALKHVPMLEQYPDEGYKTNVLGTANVVSAAKHSGVDRFVNISTDKAANPTSVLGRTKRLAERITAFFAQDGAGTYLSVRFGNVLGSRGSVLTSFARQIAQGGPVTVTHPDVTRYFMTIPEAVQLVIQAGAIGRDGEALVLEMGEPVRIVDVARQLIEMAHRDVEIVFTGLREGEKLHEELLGSGEVDERPFHPRISHVTVPPLAPDLIDFAHVLGRKDKPVTRLRSARSTLTTGQS</sequence>
<comment type="caution">
    <text evidence="4">The sequence shown here is derived from an EMBL/GenBank/DDBJ whole genome shotgun (WGS) entry which is preliminary data.</text>
</comment>
<gene>
    <name evidence="4" type="ORF">ACFOUW_13410</name>
</gene>
<feature type="domain" description="Polysaccharide biosynthesis protein CapD-like" evidence="3">
    <location>
        <begin position="289"/>
        <end position="567"/>
    </location>
</feature>
<dbReference type="Gene3D" id="3.40.50.720">
    <property type="entry name" value="NAD(P)-binding Rossmann-like Domain"/>
    <property type="match status" value="2"/>
</dbReference>
<organism evidence="4 5">
    <name type="scientific">Tenggerimyces flavus</name>
    <dbReference type="NCBI Taxonomy" id="1708749"/>
    <lineage>
        <taxon>Bacteria</taxon>
        <taxon>Bacillati</taxon>
        <taxon>Actinomycetota</taxon>
        <taxon>Actinomycetes</taxon>
        <taxon>Propionibacteriales</taxon>
        <taxon>Nocardioidaceae</taxon>
        <taxon>Tenggerimyces</taxon>
    </lineage>
</organism>
<dbReference type="Pfam" id="PF02719">
    <property type="entry name" value="Polysacc_synt_2"/>
    <property type="match status" value="1"/>
</dbReference>
<dbReference type="Proteomes" id="UP001595699">
    <property type="component" value="Unassembled WGS sequence"/>
</dbReference>
<evidence type="ECO:0000313" key="5">
    <source>
        <dbReference type="Proteomes" id="UP001595699"/>
    </source>
</evidence>
<dbReference type="InterPro" id="IPR036291">
    <property type="entry name" value="NAD(P)-bd_dom_sf"/>
</dbReference>
<dbReference type="EMBL" id="JBHRZH010000009">
    <property type="protein sequence ID" value="MFC3761837.1"/>
    <property type="molecule type" value="Genomic_DNA"/>
</dbReference>
<dbReference type="Pfam" id="PF13727">
    <property type="entry name" value="CoA_binding_3"/>
    <property type="match status" value="1"/>
</dbReference>
<evidence type="ECO:0000256" key="1">
    <source>
        <dbReference type="ARBA" id="ARBA00007430"/>
    </source>
</evidence>
<dbReference type="RefSeq" id="WP_205114587.1">
    <property type="nucleotide sequence ID" value="NZ_JAFBCM010000001.1"/>
</dbReference>
<evidence type="ECO:0000313" key="4">
    <source>
        <dbReference type="EMBL" id="MFC3761837.1"/>
    </source>
</evidence>
<comment type="similarity">
    <text evidence="1">Belongs to the polysaccharide synthase family.</text>
</comment>
<keyword evidence="2" id="KW-1133">Transmembrane helix</keyword>
<keyword evidence="5" id="KW-1185">Reference proteome</keyword>
<dbReference type="InterPro" id="IPR003869">
    <property type="entry name" value="Polysac_CapD-like"/>
</dbReference>